<comment type="similarity">
    <text evidence="1">Belongs to the SlyX family.</text>
</comment>
<dbReference type="RefSeq" id="WP_090538146.1">
    <property type="nucleotide sequence ID" value="NZ_FOYD01000003.1"/>
</dbReference>
<dbReference type="OrthoDB" id="8606883at2"/>
<feature type="coiled-coil region" evidence="2">
    <location>
        <begin position="10"/>
        <end position="58"/>
    </location>
</feature>
<keyword evidence="2" id="KW-0175">Coiled coil</keyword>
<dbReference type="Gene3D" id="1.20.5.300">
    <property type="match status" value="1"/>
</dbReference>
<evidence type="ECO:0000256" key="2">
    <source>
        <dbReference type="SAM" id="Coils"/>
    </source>
</evidence>
<dbReference type="AlphaFoldDB" id="A0A1I6B7P5"/>
<evidence type="ECO:0000313" key="3">
    <source>
        <dbReference type="EMBL" id="MDX9688279.1"/>
    </source>
</evidence>
<name>A0A1I6B7P5_9GAMM</name>
<dbReference type="PANTHER" id="PTHR36508">
    <property type="entry name" value="PROTEIN SLYX"/>
    <property type="match status" value="1"/>
</dbReference>
<sequence>MSSDDLVQRMNDLETRLAFQDDTIQALNDVVSKQELELERLQRAVELLARRQADLAAALPGEADEDQPPPHY</sequence>
<organism evidence="4 5">
    <name type="scientific">Halopseudomonas formosensis</name>
    <dbReference type="NCBI Taxonomy" id="1002526"/>
    <lineage>
        <taxon>Bacteria</taxon>
        <taxon>Pseudomonadati</taxon>
        <taxon>Pseudomonadota</taxon>
        <taxon>Gammaproteobacteria</taxon>
        <taxon>Pseudomonadales</taxon>
        <taxon>Pseudomonadaceae</taxon>
        <taxon>Halopseudomonas</taxon>
    </lineage>
</organism>
<reference evidence="4 5" key="1">
    <citation type="submission" date="2016-10" db="EMBL/GenBank/DDBJ databases">
        <authorList>
            <person name="de Groot N.N."/>
        </authorList>
    </citation>
    <scope>NUCLEOTIDE SEQUENCE [LARGE SCALE GENOMIC DNA]</scope>
    <source>
        <strain evidence="4 5">JCM 18415</strain>
    </source>
</reference>
<keyword evidence="6" id="KW-1185">Reference proteome</keyword>
<dbReference type="EMBL" id="FOYD01000003">
    <property type="protein sequence ID" value="SFQ76934.1"/>
    <property type="molecule type" value="Genomic_DNA"/>
</dbReference>
<dbReference type="EMBL" id="JAVRDO010000008">
    <property type="protein sequence ID" value="MDX9688279.1"/>
    <property type="molecule type" value="Genomic_DNA"/>
</dbReference>
<reference evidence="3" key="3">
    <citation type="submission" date="2024-05" db="EMBL/GenBank/DDBJ databases">
        <authorList>
            <person name="de Witt J."/>
        </authorList>
    </citation>
    <scope>NUCLEOTIDE SEQUENCE</scope>
    <source>
        <strain evidence="3">FZJ</strain>
    </source>
</reference>
<proteinExistence type="inferred from homology"/>
<dbReference type="STRING" id="1002526.SAMN05216578_103230"/>
<dbReference type="HAMAP" id="MF_00715">
    <property type="entry name" value="SlyX"/>
    <property type="match status" value="1"/>
</dbReference>
<dbReference type="Proteomes" id="UP000242815">
    <property type="component" value="Unassembled WGS sequence"/>
</dbReference>
<evidence type="ECO:0000256" key="1">
    <source>
        <dbReference type="HAMAP-Rule" id="MF_00715"/>
    </source>
</evidence>
<evidence type="ECO:0000313" key="5">
    <source>
        <dbReference type="Proteomes" id="UP000242815"/>
    </source>
</evidence>
<dbReference type="PANTHER" id="PTHR36508:SF1">
    <property type="entry name" value="PROTEIN SLYX"/>
    <property type="match status" value="1"/>
</dbReference>
<dbReference type="Pfam" id="PF04102">
    <property type="entry name" value="SlyX"/>
    <property type="match status" value="1"/>
</dbReference>
<reference evidence="6" key="2">
    <citation type="submission" date="2023-07" db="EMBL/GenBank/DDBJ databases">
        <authorList>
            <person name="de Witt J."/>
        </authorList>
    </citation>
    <scope>NUCLEOTIDE SEQUENCE [LARGE SCALE GENOMIC DNA]</scope>
    <source>
        <strain evidence="6">FZJ</strain>
    </source>
</reference>
<gene>
    <name evidence="1" type="primary">slyX</name>
    <name evidence="3" type="ORF">RED13_002733</name>
    <name evidence="4" type="ORF">SAMN05216578_103230</name>
</gene>
<dbReference type="InterPro" id="IPR007236">
    <property type="entry name" value="SlyX"/>
</dbReference>
<dbReference type="Proteomes" id="UP001281217">
    <property type="component" value="Unassembled WGS sequence"/>
</dbReference>
<accession>A0A1I6B7P5</accession>
<evidence type="ECO:0000313" key="6">
    <source>
        <dbReference type="Proteomes" id="UP001281217"/>
    </source>
</evidence>
<evidence type="ECO:0000313" key="4">
    <source>
        <dbReference type="EMBL" id="SFQ76934.1"/>
    </source>
</evidence>
<protein>
    <recommendedName>
        <fullName evidence="1">Protein SlyX homolog</fullName>
    </recommendedName>
</protein>